<feature type="chain" id="PRO_5003682668" evidence="2">
    <location>
        <begin position="17"/>
        <end position="171"/>
    </location>
</feature>
<reference evidence="3 4" key="1">
    <citation type="submission" date="2012-06" db="EMBL/GenBank/DDBJ databases">
        <title>Complete sequence of Sulfurospirillum barnesii SES-3.</title>
        <authorList>
            <consortium name="US DOE Joint Genome Institute"/>
            <person name="Lucas S."/>
            <person name="Han J."/>
            <person name="Lapidus A."/>
            <person name="Cheng J.-F."/>
            <person name="Goodwin L."/>
            <person name="Pitluck S."/>
            <person name="Peters L."/>
            <person name="Ovchinnikova G."/>
            <person name="Lu M."/>
            <person name="Detter J.C."/>
            <person name="Han C."/>
            <person name="Tapia R."/>
            <person name="Land M."/>
            <person name="Hauser L."/>
            <person name="Kyrpides N."/>
            <person name="Ivanova N."/>
            <person name="Pagani I."/>
            <person name="Stolz J."/>
            <person name="Arkin A."/>
            <person name="Dehal P."/>
            <person name="Oremland R."/>
            <person name="Saltikov C."/>
            <person name="Basu P."/>
            <person name="Hollibaugh J."/>
            <person name="Newman D."/>
            <person name="Stolyar S."/>
            <person name="Hazen T."/>
            <person name="Woyke T."/>
        </authorList>
    </citation>
    <scope>NUCLEOTIDE SEQUENCE [LARGE SCALE GENOMIC DNA]</scope>
    <source>
        <strain evidence="4">ATCC 700032 / DSM 10660 / SES-3</strain>
    </source>
</reference>
<dbReference type="NCBIfam" id="NF000666">
    <property type="entry name" value="PRK00031.2-4"/>
    <property type="match status" value="1"/>
</dbReference>
<dbReference type="RefSeq" id="WP_014769617.1">
    <property type="nucleotide sequence ID" value="NC_018002.1"/>
</dbReference>
<dbReference type="Gene3D" id="2.50.20.10">
    <property type="entry name" value="Lipoprotein localisation LolA/LolB/LppX"/>
    <property type="match status" value="1"/>
</dbReference>
<dbReference type="STRING" id="760154.Sulba_1451"/>
<organism evidence="3 4">
    <name type="scientific">Sulfurospirillum barnesii (strain ATCC 700032 / DSM 10660 / SES-3)</name>
    <dbReference type="NCBI Taxonomy" id="760154"/>
    <lineage>
        <taxon>Bacteria</taxon>
        <taxon>Pseudomonadati</taxon>
        <taxon>Campylobacterota</taxon>
        <taxon>Epsilonproteobacteria</taxon>
        <taxon>Campylobacterales</taxon>
        <taxon>Sulfurospirillaceae</taxon>
        <taxon>Sulfurospirillum</taxon>
    </lineage>
</organism>
<dbReference type="CDD" id="cd16325">
    <property type="entry name" value="LolA"/>
    <property type="match status" value="1"/>
</dbReference>
<proteinExistence type="predicted"/>
<accession>I3XXR5</accession>
<dbReference type="Proteomes" id="UP000006176">
    <property type="component" value="Chromosome"/>
</dbReference>
<keyword evidence="1 2" id="KW-0732">Signal</keyword>
<dbReference type="eggNOG" id="COG2834">
    <property type="taxonomic scope" value="Bacteria"/>
</dbReference>
<gene>
    <name evidence="3" type="ordered locus">Sulba_1451</name>
</gene>
<name>I3XXR5_SULBS</name>
<dbReference type="AlphaFoldDB" id="I3XXR5"/>
<sequence>MRFSLFLFILTSLLFAKMDHFQTIQSNFSQKVTNDQNTTIIYEGLFYATNDKKALWIYEKPVSKKIYFNQNRVLIVEPELEQVIITTLQNTPNIAQLLQEAKEVKPNTYITQFMETTYTILAQKGTIEKVMYRDKLDNAVEIVFYNQTTNLFLDDELFKGEIPKGYDVVRE</sequence>
<dbReference type="Pfam" id="PF03548">
    <property type="entry name" value="LolA"/>
    <property type="match status" value="1"/>
</dbReference>
<dbReference type="OrthoDB" id="5339202at2"/>
<evidence type="ECO:0000313" key="3">
    <source>
        <dbReference type="EMBL" id="AFL68739.1"/>
    </source>
</evidence>
<dbReference type="InterPro" id="IPR004564">
    <property type="entry name" value="OM_lipoprot_carrier_LolA-like"/>
</dbReference>
<dbReference type="NCBIfam" id="NF000663">
    <property type="entry name" value="PRK00031.2-1"/>
    <property type="match status" value="1"/>
</dbReference>
<keyword evidence="4" id="KW-1185">Reference proteome</keyword>
<protein>
    <submittedName>
        <fullName evidence="3">Outer membrane lipoprotein-sorting protein</fullName>
    </submittedName>
</protein>
<keyword evidence="3" id="KW-0449">Lipoprotein</keyword>
<dbReference type="EMBL" id="CP003333">
    <property type="protein sequence ID" value="AFL68739.1"/>
    <property type="molecule type" value="Genomic_DNA"/>
</dbReference>
<dbReference type="InterPro" id="IPR029046">
    <property type="entry name" value="LolA/LolB/LppX"/>
</dbReference>
<dbReference type="PANTHER" id="PTHR35869:SF1">
    <property type="entry name" value="OUTER-MEMBRANE LIPOPROTEIN CARRIER PROTEIN"/>
    <property type="match status" value="1"/>
</dbReference>
<dbReference type="PATRIC" id="fig|760154.4.peg.1455"/>
<dbReference type="PANTHER" id="PTHR35869">
    <property type="entry name" value="OUTER-MEMBRANE LIPOPROTEIN CARRIER PROTEIN"/>
    <property type="match status" value="1"/>
</dbReference>
<dbReference type="KEGG" id="sba:Sulba_1451"/>
<feature type="signal peptide" evidence="2">
    <location>
        <begin position="1"/>
        <end position="16"/>
    </location>
</feature>
<evidence type="ECO:0000256" key="1">
    <source>
        <dbReference type="ARBA" id="ARBA00022729"/>
    </source>
</evidence>
<evidence type="ECO:0000256" key="2">
    <source>
        <dbReference type="SAM" id="SignalP"/>
    </source>
</evidence>
<dbReference type="HOGENOM" id="CLU_125914_0_0_7"/>
<evidence type="ECO:0000313" key="4">
    <source>
        <dbReference type="Proteomes" id="UP000006176"/>
    </source>
</evidence>
<dbReference type="SUPFAM" id="SSF89392">
    <property type="entry name" value="Prokaryotic lipoproteins and lipoprotein localization factors"/>
    <property type="match status" value="1"/>
</dbReference>